<dbReference type="GO" id="GO:0008194">
    <property type="term" value="F:UDP-glycosyltransferase activity"/>
    <property type="evidence" value="ECO:0007669"/>
    <property type="project" value="InterPro"/>
</dbReference>
<comment type="caution">
    <text evidence="6">The sequence shown here is derived from an EMBL/GenBank/DDBJ whole genome shotgun (WGS) entry which is preliminary data.</text>
</comment>
<feature type="domain" description="Erythromycin biosynthesis protein CIII-like N-terminal" evidence="5">
    <location>
        <begin position="22"/>
        <end position="249"/>
    </location>
</feature>
<dbReference type="InterPro" id="IPR002213">
    <property type="entry name" value="UDP_glucos_trans"/>
</dbReference>
<dbReference type="CDD" id="cd03784">
    <property type="entry name" value="GT1_Gtf-like"/>
    <property type="match status" value="1"/>
</dbReference>
<reference evidence="6 7" key="1">
    <citation type="submission" date="2020-08" db="EMBL/GenBank/DDBJ databases">
        <title>Sequencing the genomes of 1000 actinobacteria strains.</title>
        <authorList>
            <person name="Klenk H.-P."/>
        </authorList>
    </citation>
    <scope>NUCLEOTIDE SEQUENCE [LARGE SCALE GENOMIC DNA]</scope>
    <source>
        <strain evidence="6 7">DSM 44230</strain>
    </source>
</reference>
<dbReference type="Gene3D" id="3.40.50.2000">
    <property type="entry name" value="Glycogen Phosphorylase B"/>
    <property type="match status" value="2"/>
</dbReference>
<dbReference type="RefSeq" id="WP_185005853.1">
    <property type="nucleotide sequence ID" value="NZ_BAAAUI010000009.1"/>
</dbReference>
<dbReference type="Pfam" id="PF21036">
    <property type="entry name" value="EryCIII-like_N"/>
    <property type="match status" value="1"/>
</dbReference>
<evidence type="ECO:0000256" key="1">
    <source>
        <dbReference type="ARBA" id="ARBA00006962"/>
    </source>
</evidence>
<accession>A0A7W7CIQ9</accession>
<evidence type="ECO:0000313" key="7">
    <source>
        <dbReference type="Proteomes" id="UP000533598"/>
    </source>
</evidence>
<keyword evidence="2" id="KW-0328">Glycosyltransferase</keyword>
<evidence type="ECO:0000259" key="5">
    <source>
        <dbReference type="Pfam" id="PF21036"/>
    </source>
</evidence>
<dbReference type="EMBL" id="JACHMH010000001">
    <property type="protein sequence ID" value="MBB4680194.1"/>
    <property type="molecule type" value="Genomic_DNA"/>
</dbReference>
<comment type="similarity">
    <text evidence="1">Belongs to the glycosyltransferase 28 family.</text>
</comment>
<keyword evidence="7" id="KW-1185">Reference proteome</keyword>
<gene>
    <name evidence="6" type="ORF">HNR67_006312</name>
</gene>
<dbReference type="PANTHER" id="PTHR48050">
    <property type="entry name" value="STEROL 3-BETA-GLUCOSYLTRANSFERASE"/>
    <property type="match status" value="1"/>
</dbReference>
<dbReference type="AlphaFoldDB" id="A0A7W7CIQ9"/>
<dbReference type="Pfam" id="PF06722">
    <property type="entry name" value="EryCIII-like_C"/>
    <property type="match status" value="1"/>
</dbReference>
<dbReference type="GO" id="GO:0017000">
    <property type="term" value="P:antibiotic biosynthetic process"/>
    <property type="evidence" value="ECO:0007669"/>
    <property type="project" value="UniProtKB-ARBA"/>
</dbReference>
<evidence type="ECO:0000256" key="3">
    <source>
        <dbReference type="ARBA" id="ARBA00022679"/>
    </source>
</evidence>
<feature type="domain" description="Erythromycin biosynthesis protein CIII-like C-terminal" evidence="4">
    <location>
        <begin position="269"/>
        <end position="407"/>
    </location>
</feature>
<dbReference type="GO" id="GO:0016758">
    <property type="term" value="F:hexosyltransferase activity"/>
    <property type="evidence" value="ECO:0007669"/>
    <property type="project" value="UniProtKB-ARBA"/>
</dbReference>
<evidence type="ECO:0000256" key="2">
    <source>
        <dbReference type="ARBA" id="ARBA00022676"/>
    </source>
</evidence>
<dbReference type="PANTHER" id="PTHR48050:SF13">
    <property type="entry name" value="STEROL 3-BETA-GLUCOSYLTRANSFERASE UGT80A2"/>
    <property type="match status" value="1"/>
</dbReference>
<protein>
    <submittedName>
        <fullName evidence="6">L-rhodinosyltransferase/glycosyltransferase</fullName>
    </submittedName>
</protein>
<proteinExistence type="inferred from homology"/>
<evidence type="ECO:0000259" key="4">
    <source>
        <dbReference type="Pfam" id="PF06722"/>
    </source>
</evidence>
<dbReference type="InterPro" id="IPR010610">
    <property type="entry name" value="EryCIII-like_C"/>
</dbReference>
<evidence type="ECO:0000313" key="6">
    <source>
        <dbReference type="EMBL" id="MBB4680194.1"/>
    </source>
</evidence>
<dbReference type="Proteomes" id="UP000533598">
    <property type="component" value="Unassembled WGS sequence"/>
</dbReference>
<sequence>MRVLFVSFPAAAHVYPMVPLAWSLQAQCHEVRVAVHPSMAHEVGQSGLPAIAFGSCDNERMQAMLEFNANLHDLEDLDNDLAIRGEEDEPWHKAWLTLVGALSLHTPDLPELVALCRDWKPDLVLWDPLCIQAAVAAEATGIPHARLLWGQDNVGWLWERYSRREPTDDMIIEGSLDWMMAPMLEPYGLEFSETQILGQSSIDQRPAGWRIPTDIDYLPMRWAPYNGGAVTQEWATTPPPRPRVVMTFGTSGRGRLLFHVSGSSFEDTVRTLCELDIELVVTLDKTKPIENPPENLRIIDYVPLSQILPTCAVIINHAGEGSVMTAGVHEVPQLLCPVPNWGEHNVARGVAATGNGLVLAAEDFTPEKAKAALSRLLTEPGFREGAARFRQELDTLPYPAELIPLLTERVRAHQGGGAPGRADTER</sequence>
<dbReference type="SUPFAM" id="SSF53756">
    <property type="entry name" value="UDP-Glycosyltransferase/glycogen phosphorylase"/>
    <property type="match status" value="1"/>
</dbReference>
<dbReference type="InterPro" id="IPR048284">
    <property type="entry name" value="EryCIII-like_N"/>
</dbReference>
<organism evidence="6 7">
    <name type="scientific">Crossiella cryophila</name>
    <dbReference type="NCBI Taxonomy" id="43355"/>
    <lineage>
        <taxon>Bacteria</taxon>
        <taxon>Bacillati</taxon>
        <taxon>Actinomycetota</taxon>
        <taxon>Actinomycetes</taxon>
        <taxon>Pseudonocardiales</taxon>
        <taxon>Pseudonocardiaceae</taxon>
        <taxon>Crossiella</taxon>
    </lineage>
</organism>
<dbReference type="InterPro" id="IPR050426">
    <property type="entry name" value="Glycosyltransferase_28"/>
</dbReference>
<keyword evidence="3 6" id="KW-0808">Transferase</keyword>
<name>A0A7W7CIQ9_9PSEU</name>